<dbReference type="GO" id="GO:0008776">
    <property type="term" value="F:acetate kinase activity"/>
    <property type="evidence" value="ECO:0007669"/>
    <property type="project" value="UniProtKB-UniRule"/>
</dbReference>
<keyword evidence="5" id="KW-0963">Cytoplasm</keyword>
<dbReference type="PIRSF" id="PIRSF000722">
    <property type="entry name" value="Acetate_prop_kin"/>
    <property type="match status" value="1"/>
</dbReference>
<dbReference type="Proteomes" id="UP000032633">
    <property type="component" value="Chromosome"/>
</dbReference>
<dbReference type="UniPathway" id="UPA00340">
    <property type="reaction ID" value="UER00458"/>
</dbReference>
<dbReference type="Pfam" id="PF00871">
    <property type="entry name" value="Acetate_kinase"/>
    <property type="match status" value="1"/>
</dbReference>
<dbReference type="PATRIC" id="fig|1126833.4.peg.2919"/>
<dbReference type="PANTHER" id="PTHR21060">
    <property type="entry name" value="ACETATE KINASE"/>
    <property type="match status" value="1"/>
</dbReference>
<evidence type="ECO:0000256" key="4">
    <source>
        <dbReference type="ARBA" id="ARBA00022840"/>
    </source>
</evidence>
<dbReference type="InterPro" id="IPR000890">
    <property type="entry name" value="Aliphatic_acid_kin_short-chain"/>
</dbReference>
<feature type="binding site" evidence="5">
    <location>
        <position position="393"/>
    </location>
    <ligand>
        <name>Mg(2+)</name>
        <dbReference type="ChEBI" id="CHEBI:18420"/>
    </ligand>
</feature>
<name>A0A0D5NJD8_9BACL</name>
<dbReference type="GO" id="GO:0006085">
    <property type="term" value="P:acetyl-CoA biosynthetic process"/>
    <property type="evidence" value="ECO:0007669"/>
    <property type="project" value="UniProtKB-UniRule"/>
</dbReference>
<gene>
    <name evidence="5" type="primary">ackA</name>
    <name evidence="7" type="ORF">VN24_13385</name>
</gene>
<comment type="subcellular location">
    <subcellularLocation>
        <location evidence="5">Cytoplasm</location>
    </subcellularLocation>
</comment>
<dbReference type="SUPFAM" id="SSF53067">
    <property type="entry name" value="Actin-like ATPase domain"/>
    <property type="match status" value="2"/>
</dbReference>
<evidence type="ECO:0000256" key="2">
    <source>
        <dbReference type="ARBA" id="ARBA00022741"/>
    </source>
</evidence>
<evidence type="ECO:0000256" key="1">
    <source>
        <dbReference type="ARBA" id="ARBA00022679"/>
    </source>
</evidence>
<feature type="site" description="Transition state stabilizer" evidence="5">
    <location>
        <position position="180"/>
    </location>
</feature>
<dbReference type="Gene3D" id="3.30.420.40">
    <property type="match status" value="2"/>
</dbReference>
<keyword evidence="5" id="KW-0460">Magnesium</keyword>
<organism evidence="7 8">
    <name type="scientific">Paenibacillus beijingensis</name>
    <dbReference type="NCBI Taxonomy" id="1126833"/>
    <lineage>
        <taxon>Bacteria</taxon>
        <taxon>Bacillati</taxon>
        <taxon>Bacillota</taxon>
        <taxon>Bacilli</taxon>
        <taxon>Bacillales</taxon>
        <taxon>Paenibacillaceae</taxon>
        <taxon>Paenibacillus</taxon>
    </lineage>
</organism>
<comment type="function">
    <text evidence="5">Catalyzes the formation of acetyl phosphate from acetate and ATP. Can also catalyze the reverse reaction.</text>
</comment>
<dbReference type="OrthoDB" id="9802453at2"/>
<accession>A0A0D5NJD8</accession>
<keyword evidence="3 5" id="KW-0418">Kinase</keyword>
<keyword evidence="2 5" id="KW-0547">Nucleotide-binding</keyword>
<dbReference type="PANTHER" id="PTHR21060:SF15">
    <property type="entry name" value="ACETATE KINASE-RELATED"/>
    <property type="match status" value="1"/>
</dbReference>
<keyword evidence="1 5" id="KW-0808">Transferase</keyword>
<dbReference type="NCBIfam" id="TIGR00016">
    <property type="entry name" value="ackA"/>
    <property type="match status" value="1"/>
</dbReference>
<keyword evidence="4 5" id="KW-0067">ATP-binding</keyword>
<dbReference type="RefSeq" id="WP_045670810.1">
    <property type="nucleotide sequence ID" value="NZ_CP011058.1"/>
</dbReference>
<keyword evidence="5" id="KW-0479">Metal-binding</keyword>
<evidence type="ECO:0000313" key="8">
    <source>
        <dbReference type="Proteomes" id="UP000032633"/>
    </source>
</evidence>
<dbReference type="GO" id="GO:0005524">
    <property type="term" value="F:ATP binding"/>
    <property type="evidence" value="ECO:0007669"/>
    <property type="project" value="UniProtKB-KW"/>
</dbReference>
<evidence type="ECO:0000256" key="5">
    <source>
        <dbReference type="HAMAP-Rule" id="MF_00020"/>
    </source>
</evidence>
<dbReference type="EMBL" id="CP011058">
    <property type="protein sequence ID" value="AJY75381.1"/>
    <property type="molecule type" value="Genomic_DNA"/>
</dbReference>
<dbReference type="AlphaFoldDB" id="A0A0D5NJD8"/>
<comment type="caution">
    <text evidence="5">Lacks conserved residue(s) required for the propagation of feature annotation.</text>
</comment>
<dbReference type="STRING" id="1126833.VN24_13385"/>
<evidence type="ECO:0000256" key="3">
    <source>
        <dbReference type="ARBA" id="ARBA00022777"/>
    </source>
</evidence>
<comment type="pathway">
    <text evidence="5">Metabolic intermediate biosynthesis; acetyl-CoA biosynthesis; acetyl-CoA from acetate: step 1/2.</text>
</comment>
<proteinExistence type="inferred from homology"/>
<dbReference type="GO" id="GO:0000287">
    <property type="term" value="F:magnesium ion binding"/>
    <property type="evidence" value="ECO:0007669"/>
    <property type="project" value="UniProtKB-UniRule"/>
</dbReference>
<sequence length="411" mass="44169">MNILVIHSGSSSLHYQLLDMPSEAWIVKGSIERIGTGDALYTSQRRDGAVGMETRELADHDAAVSFLLRVLSDRADGAVQSVHDIHAVGHRIAHGGEFFKSAVLIDGDVKIKIKQLYDLAPLHNPPQMKGVSAVQKYLADTPQVAVFDSAFHQTMPSRAYRYAIPNALYRKHGIRKYGFHGSTHEYVSRRAAGMLNVPLEQLKIVSCHIGNEASCTAVEFGRSVDTSMGMTPLEGLMTGTQSGDLDPAVLLFLMRKEDLTANEISSLLHKHSGLSGISGISGDVPELIAAAGGGNSSAQLALDMYEYRIIKYIGAYAAAMNGIDALVFTGDVGEGCAAMRARICRQLSYAGIRLDDAMNGTGPFGEGEPPAPAEQVISSADSGVSVLVIPADEALLIARKTYELLRERTKN</sequence>
<reference evidence="8" key="2">
    <citation type="submission" date="2015-03" db="EMBL/GenBank/DDBJ databases">
        <title>Genome sequence of Paenibacillus beijingensis strain DSM 24997T.</title>
        <authorList>
            <person name="Kwak Y."/>
            <person name="Shin J.-H."/>
        </authorList>
    </citation>
    <scope>NUCLEOTIDE SEQUENCE [LARGE SCALE GENOMIC DNA]</scope>
    <source>
        <strain evidence="8">DSM 24997</strain>
    </source>
</reference>
<dbReference type="PRINTS" id="PR00471">
    <property type="entry name" value="ACETATEKNASE"/>
</dbReference>
<dbReference type="InterPro" id="IPR043129">
    <property type="entry name" value="ATPase_NBD"/>
</dbReference>
<comment type="cofactor">
    <cofactor evidence="5">
        <name>Mg(2+)</name>
        <dbReference type="ChEBI" id="CHEBI:18420"/>
    </cofactor>
    <cofactor evidence="5">
        <name>Mn(2+)</name>
        <dbReference type="ChEBI" id="CHEBI:29035"/>
    </cofactor>
    <text evidence="5">Mg(2+). Can also accept Mn(2+).</text>
</comment>
<dbReference type="KEGG" id="pbj:VN24_13385"/>
<dbReference type="InterPro" id="IPR004372">
    <property type="entry name" value="Ac/propionate_kinase"/>
</dbReference>
<dbReference type="GO" id="GO:0005737">
    <property type="term" value="C:cytoplasm"/>
    <property type="evidence" value="ECO:0007669"/>
    <property type="project" value="UniProtKB-SubCell"/>
</dbReference>
<comment type="subunit">
    <text evidence="5">Homodimer.</text>
</comment>
<dbReference type="CDD" id="cd24010">
    <property type="entry name" value="ASKHA_NBD_AcK_PK"/>
    <property type="match status" value="1"/>
</dbReference>
<comment type="similarity">
    <text evidence="5 6">Belongs to the acetokinase family.</text>
</comment>
<feature type="active site" description="Proton donor/acceptor" evidence="5">
    <location>
        <position position="148"/>
    </location>
</feature>
<dbReference type="HAMAP" id="MF_00020">
    <property type="entry name" value="Acetate_kinase"/>
    <property type="match status" value="1"/>
</dbReference>
<evidence type="ECO:0000313" key="7">
    <source>
        <dbReference type="EMBL" id="AJY75381.1"/>
    </source>
</evidence>
<protein>
    <recommendedName>
        <fullName evidence="5">Acetate kinase</fullName>
        <ecNumber evidence="5">2.7.2.1</ecNumber>
    </recommendedName>
    <alternativeName>
        <fullName evidence="5">Acetokinase</fullName>
    </alternativeName>
</protein>
<dbReference type="GO" id="GO:0006083">
    <property type="term" value="P:acetate metabolic process"/>
    <property type="evidence" value="ECO:0007669"/>
    <property type="project" value="TreeGrafter"/>
</dbReference>
<reference evidence="7 8" key="1">
    <citation type="journal article" date="2015" name="J. Biotechnol.">
        <title>Complete genome sequence of Paenibacillus beijingensis 7188(T) (=DSM 24997(T)), a novel rhizobacterium from jujube garden soil.</title>
        <authorList>
            <person name="Kwak Y."/>
            <person name="Shin J.H."/>
        </authorList>
    </citation>
    <scope>NUCLEOTIDE SEQUENCE [LARGE SCALE GENOMIC DNA]</scope>
    <source>
        <strain evidence="7 8">DSM 24997</strain>
    </source>
</reference>
<dbReference type="EC" id="2.7.2.1" evidence="5"/>
<feature type="binding site" evidence="5">
    <location>
        <position position="91"/>
    </location>
    <ligand>
        <name>substrate</name>
    </ligand>
</feature>
<dbReference type="HOGENOM" id="CLU_020352_0_1_9"/>
<evidence type="ECO:0000256" key="6">
    <source>
        <dbReference type="RuleBase" id="RU003835"/>
    </source>
</evidence>
<keyword evidence="8" id="KW-1185">Reference proteome</keyword>
<comment type="catalytic activity">
    <reaction evidence="5">
        <text>acetate + ATP = acetyl phosphate + ADP</text>
        <dbReference type="Rhea" id="RHEA:11352"/>
        <dbReference type="ChEBI" id="CHEBI:22191"/>
        <dbReference type="ChEBI" id="CHEBI:30089"/>
        <dbReference type="ChEBI" id="CHEBI:30616"/>
        <dbReference type="ChEBI" id="CHEBI:456216"/>
        <dbReference type="EC" id="2.7.2.1"/>
    </reaction>
</comment>